<dbReference type="GO" id="GO:0042597">
    <property type="term" value="C:periplasmic space"/>
    <property type="evidence" value="ECO:0007669"/>
    <property type="project" value="UniProtKB-SubCell"/>
</dbReference>
<dbReference type="PANTHER" id="PTHR30024:SF47">
    <property type="entry name" value="TAURINE-BINDING PERIPLASMIC PROTEIN"/>
    <property type="match status" value="1"/>
</dbReference>
<dbReference type="AlphaFoldDB" id="A0A537IJ86"/>
<dbReference type="Pfam" id="PF13379">
    <property type="entry name" value="NMT1_2"/>
    <property type="match status" value="1"/>
</dbReference>
<organism evidence="4 5">
    <name type="scientific">Candidatus Segetimicrobium genomatis</name>
    <dbReference type="NCBI Taxonomy" id="2569760"/>
    <lineage>
        <taxon>Bacteria</taxon>
        <taxon>Bacillati</taxon>
        <taxon>Candidatus Sysuimicrobiota</taxon>
        <taxon>Candidatus Sysuimicrobiia</taxon>
        <taxon>Candidatus Sysuimicrobiales</taxon>
        <taxon>Candidatus Segetimicrobiaceae</taxon>
        <taxon>Candidatus Segetimicrobium</taxon>
    </lineage>
</organism>
<dbReference type="PANTHER" id="PTHR30024">
    <property type="entry name" value="ALIPHATIC SULFONATES-BINDING PROTEIN-RELATED"/>
    <property type="match status" value="1"/>
</dbReference>
<reference evidence="4 5" key="1">
    <citation type="journal article" date="2019" name="Nat. Microbiol.">
        <title>Mediterranean grassland soil C-N compound turnover is dependent on rainfall and depth, and is mediated by genomically divergent microorganisms.</title>
        <authorList>
            <person name="Diamond S."/>
            <person name="Andeer P.F."/>
            <person name="Li Z."/>
            <person name="Crits-Christoph A."/>
            <person name="Burstein D."/>
            <person name="Anantharaman K."/>
            <person name="Lane K.R."/>
            <person name="Thomas B.C."/>
            <person name="Pan C."/>
            <person name="Northen T.R."/>
            <person name="Banfield J.F."/>
        </authorList>
    </citation>
    <scope>NUCLEOTIDE SEQUENCE [LARGE SCALE GENOMIC DNA]</scope>
    <source>
        <strain evidence="4">NP_8</strain>
    </source>
</reference>
<dbReference type="EMBL" id="VBAP01000114">
    <property type="protein sequence ID" value="TMI71359.1"/>
    <property type="molecule type" value="Genomic_DNA"/>
</dbReference>
<dbReference type="SUPFAM" id="SSF53850">
    <property type="entry name" value="Periplasmic binding protein-like II"/>
    <property type="match status" value="1"/>
</dbReference>
<gene>
    <name evidence="4" type="ORF">E6H05_12605</name>
</gene>
<evidence type="ECO:0000256" key="1">
    <source>
        <dbReference type="ARBA" id="ARBA00004418"/>
    </source>
</evidence>
<dbReference type="GO" id="GO:0042918">
    <property type="term" value="P:alkanesulfonate transmembrane transport"/>
    <property type="evidence" value="ECO:0007669"/>
    <property type="project" value="TreeGrafter"/>
</dbReference>
<evidence type="ECO:0000256" key="2">
    <source>
        <dbReference type="ARBA" id="ARBA00010742"/>
    </source>
</evidence>
<proteinExistence type="inferred from homology"/>
<sequence>IVFPGGFNWPIWVAQERGLFAKNGIEVKVTPTPSSVFQLTNLIDGKFDIAMTAIDNLIAYREGQGEVPKPGPDLFAFMGGDNGFLRLVTVPEVKSFGDLRGKTLSVDALTTGYAFVLLEILERNGLLKDRDYATAAAGGVLQRFQALMEKKHAGTLLLSPFEVQAEARGFNRLANATDVLGRYQGLVGGARKAWAEQNRDAVIGYIRAFSDAVDWLYDSGNKEEAIAIFLKNLPNASPQAAQTAYGVLLSPKDGFFRKARIDMEGVRTVLALRSKYGKPQKDLADPAKYYDPGYYEEAMRR</sequence>
<feature type="non-terminal residue" evidence="4">
    <location>
        <position position="1"/>
    </location>
</feature>
<dbReference type="Gene3D" id="3.40.190.10">
    <property type="entry name" value="Periplasmic binding protein-like II"/>
    <property type="match status" value="2"/>
</dbReference>
<protein>
    <submittedName>
        <fullName evidence="4">ABC transporter substrate-binding protein</fullName>
    </submittedName>
</protein>
<evidence type="ECO:0000256" key="3">
    <source>
        <dbReference type="ARBA" id="ARBA00022729"/>
    </source>
</evidence>
<name>A0A537IJ86_9BACT</name>
<comment type="similarity">
    <text evidence="2">Belongs to the bacterial solute-binding protein SsuA/TauA family.</text>
</comment>
<accession>A0A537IJ86</accession>
<comment type="subcellular location">
    <subcellularLocation>
        <location evidence="1">Periplasm</location>
    </subcellularLocation>
</comment>
<evidence type="ECO:0000313" key="5">
    <source>
        <dbReference type="Proteomes" id="UP000318834"/>
    </source>
</evidence>
<keyword evidence="3" id="KW-0732">Signal</keyword>
<dbReference type="Proteomes" id="UP000318834">
    <property type="component" value="Unassembled WGS sequence"/>
</dbReference>
<comment type="caution">
    <text evidence="4">The sequence shown here is derived from an EMBL/GenBank/DDBJ whole genome shotgun (WGS) entry which is preliminary data.</text>
</comment>
<evidence type="ECO:0000313" key="4">
    <source>
        <dbReference type="EMBL" id="TMI71359.1"/>
    </source>
</evidence>